<dbReference type="InterPro" id="IPR019931">
    <property type="entry name" value="LPXTG_anchor"/>
</dbReference>
<organism evidence="9 10">
    <name type="scientific">Streptomyces macrosporus</name>
    <dbReference type="NCBI Taxonomy" id="44032"/>
    <lineage>
        <taxon>Bacteria</taxon>
        <taxon>Bacillati</taxon>
        <taxon>Actinomycetota</taxon>
        <taxon>Actinomycetes</taxon>
        <taxon>Kitasatosporales</taxon>
        <taxon>Streptomycetaceae</taxon>
        <taxon>Streptomyces</taxon>
    </lineage>
</organism>
<comment type="caution">
    <text evidence="9">The sequence shown here is derived from an EMBL/GenBank/DDBJ whole genome shotgun (WGS) entry which is preliminary data.</text>
</comment>
<evidence type="ECO:0000256" key="2">
    <source>
        <dbReference type="ARBA" id="ARBA00022525"/>
    </source>
</evidence>
<keyword evidence="6" id="KW-1133">Transmembrane helix</keyword>
<feature type="compositionally biased region" description="Gly residues" evidence="5">
    <location>
        <begin position="480"/>
        <end position="507"/>
    </location>
</feature>
<proteinExistence type="predicted"/>
<keyword evidence="1" id="KW-0134">Cell wall</keyword>
<feature type="compositionally biased region" description="Low complexity" evidence="5">
    <location>
        <begin position="469"/>
        <end position="479"/>
    </location>
</feature>
<evidence type="ECO:0000256" key="3">
    <source>
        <dbReference type="ARBA" id="ARBA00022729"/>
    </source>
</evidence>
<feature type="transmembrane region" description="Helical" evidence="6">
    <location>
        <begin position="521"/>
        <end position="541"/>
    </location>
</feature>
<keyword evidence="2" id="KW-0964">Secreted</keyword>
<evidence type="ECO:0000256" key="1">
    <source>
        <dbReference type="ARBA" id="ARBA00022512"/>
    </source>
</evidence>
<dbReference type="RefSeq" id="WP_344321048.1">
    <property type="nucleotide sequence ID" value="NZ_BAAASZ010000008.1"/>
</dbReference>
<feature type="domain" description="Gram-positive cocci surface proteins LPxTG" evidence="8">
    <location>
        <begin position="512"/>
        <end position="546"/>
    </location>
</feature>
<sequence>MTGLATAAAIGMVAAAVGPAPAASAQDEPTRSWAVIDAPSRIELPTPSEGGGPVAPYAGYGFHDGGHTFPWPKNVRFVIDAGGLAGVATIKANHEDCTAEGAVVTCVDDGNLHAPWEPFTLTAAPDAEPGARGTLRYEVTADDATGDTAASEVVVGAPKLVVGALPDHAGLEPGDTVELPLTVRNTGTLPTERIDLRLRGVPGLRFASRPENCRFTPEDAYDGPGVHCAVEHALAPGEAATLDRPLTVETTEEAMATWIDYSVSAVPADGEKDPNGTPGTDAPLGLKPATGGDFEEGDSGSVDILVDNHADFAVRGGEIVRAKGDAGRGSLSFGLVNDGPAAAWRKDREPLLYVDVTLPEGVTAVSNVIDEEPDDDASGECLVYVDENRTRRFEPGHRRYLCPEAPTESPGGGQTYRLGVKIAEGAERAGNEGTVRIVPGPGEFSVNDPDPENDTARITFADAPGGGPSASPSPSKPAGGTDGGSDGGGDGGSGGDKGAGDTGGTGTPDGSLASTGAPGTGLIAAVAAALAAGGAAVLLAVRRRRS</sequence>
<evidence type="ECO:0000313" key="9">
    <source>
        <dbReference type="EMBL" id="GAA2430843.1"/>
    </source>
</evidence>
<keyword evidence="10" id="KW-1185">Reference proteome</keyword>
<keyword evidence="3 7" id="KW-0732">Signal</keyword>
<evidence type="ECO:0000259" key="8">
    <source>
        <dbReference type="PROSITE" id="PS50847"/>
    </source>
</evidence>
<name>A0ABN3JKJ9_9ACTN</name>
<feature type="chain" id="PRO_5046065199" description="Gram-positive cocci surface proteins LPxTG domain-containing protein" evidence="7">
    <location>
        <begin position="23"/>
        <end position="546"/>
    </location>
</feature>
<feature type="signal peptide" evidence="7">
    <location>
        <begin position="1"/>
        <end position="22"/>
    </location>
</feature>
<keyword evidence="4" id="KW-0572">Peptidoglycan-anchor</keyword>
<keyword evidence="6" id="KW-0472">Membrane</keyword>
<feature type="region of interest" description="Disordered" evidence="5">
    <location>
        <begin position="431"/>
        <end position="518"/>
    </location>
</feature>
<keyword evidence="6" id="KW-0812">Transmembrane</keyword>
<evidence type="ECO:0000256" key="4">
    <source>
        <dbReference type="ARBA" id="ARBA00023088"/>
    </source>
</evidence>
<evidence type="ECO:0000313" key="10">
    <source>
        <dbReference type="Proteomes" id="UP001501638"/>
    </source>
</evidence>
<reference evidence="9 10" key="1">
    <citation type="journal article" date="2019" name="Int. J. Syst. Evol. Microbiol.">
        <title>The Global Catalogue of Microorganisms (GCM) 10K type strain sequencing project: providing services to taxonomists for standard genome sequencing and annotation.</title>
        <authorList>
            <consortium name="The Broad Institute Genomics Platform"/>
            <consortium name="The Broad Institute Genome Sequencing Center for Infectious Disease"/>
            <person name="Wu L."/>
            <person name="Ma J."/>
        </authorList>
    </citation>
    <scope>NUCLEOTIDE SEQUENCE [LARGE SCALE GENOMIC DNA]</scope>
    <source>
        <strain evidence="9 10">JCM 6305</strain>
    </source>
</reference>
<dbReference type="PROSITE" id="PS50847">
    <property type="entry name" value="GRAM_POS_ANCHORING"/>
    <property type="match status" value="1"/>
</dbReference>
<accession>A0ABN3JKJ9</accession>
<dbReference type="EMBL" id="BAAASZ010000008">
    <property type="protein sequence ID" value="GAA2430843.1"/>
    <property type="molecule type" value="Genomic_DNA"/>
</dbReference>
<gene>
    <name evidence="9" type="ORF">GCM10010405_12190</name>
</gene>
<evidence type="ECO:0000256" key="5">
    <source>
        <dbReference type="SAM" id="MobiDB-lite"/>
    </source>
</evidence>
<protein>
    <recommendedName>
        <fullName evidence="8">Gram-positive cocci surface proteins LPxTG domain-containing protein</fullName>
    </recommendedName>
</protein>
<evidence type="ECO:0000256" key="6">
    <source>
        <dbReference type="SAM" id="Phobius"/>
    </source>
</evidence>
<evidence type="ECO:0000256" key="7">
    <source>
        <dbReference type="SAM" id="SignalP"/>
    </source>
</evidence>
<dbReference type="Proteomes" id="UP001501638">
    <property type="component" value="Unassembled WGS sequence"/>
</dbReference>